<protein>
    <submittedName>
        <fullName evidence="7">MerR family transcriptional regulator</fullName>
    </submittedName>
</protein>
<dbReference type="InterPro" id="IPR047057">
    <property type="entry name" value="MerR_fam"/>
</dbReference>
<accession>A0A3L8PHS5</accession>
<organism evidence="7 8">
    <name type="scientific">Aeromicrobium phragmitis</name>
    <dbReference type="NCBI Taxonomy" id="2478914"/>
    <lineage>
        <taxon>Bacteria</taxon>
        <taxon>Bacillati</taxon>
        <taxon>Actinomycetota</taxon>
        <taxon>Actinomycetes</taxon>
        <taxon>Propionibacteriales</taxon>
        <taxon>Nocardioidaceae</taxon>
        <taxon>Aeromicrobium</taxon>
    </lineage>
</organism>
<evidence type="ECO:0000256" key="5">
    <source>
        <dbReference type="SAM" id="Coils"/>
    </source>
</evidence>
<dbReference type="SMART" id="SM00422">
    <property type="entry name" value="HTH_MERR"/>
    <property type="match status" value="1"/>
</dbReference>
<keyword evidence="2" id="KW-0805">Transcription regulation</keyword>
<dbReference type="OrthoDB" id="9802039at2"/>
<dbReference type="AlphaFoldDB" id="A0A3L8PHS5"/>
<keyword evidence="8" id="KW-1185">Reference proteome</keyword>
<dbReference type="InterPro" id="IPR009061">
    <property type="entry name" value="DNA-bd_dom_put_sf"/>
</dbReference>
<evidence type="ECO:0000256" key="1">
    <source>
        <dbReference type="ARBA" id="ARBA00022491"/>
    </source>
</evidence>
<dbReference type="EMBL" id="RDBF01000013">
    <property type="protein sequence ID" value="RLV54847.1"/>
    <property type="molecule type" value="Genomic_DNA"/>
</dbReference>
<keyword evidence="3" id="KW-0238">DNA-binding</keyword>
<evidence type="ECO:0000313" key="7">
    <source>
        <dbReference type="EMBL" id="RLV54847.1"/>
    </source>
</evidence>
<dbReference type="Pfam" id="PF13411">
    <property type="entry name" value="MerR_1"/>
    <property type="match status" value="1"/>
</dbReference>
<name>A0A3L8PHS5_9ACTN</name>
<keyword evidence="4" id="KW-0804">Transcription</keyword>
<dbReference type="PANTHER" id="PTHR30204:SF69">
    <property type="entry name" value="MERR-FAMILY TRANSCRIPTIONAL REGULATOR"/>
    <property type="match status" value="1"/>
</dbReference>
<dbReference type="Gene3D" id="1.10.1660.10">
    <property type="match status" value="1"/>
</dbReference>
<dbReference type="GO" id="GO:0003677">
    <property type="term" value="F:DNA binding"/>
    <property type="evidence" value="ECO:0007669"/>
    <property type="project" value="UniProtKB-KW"/>
</dbReference>
<keyword evidence="5" id="KW-0175">Coiled coil</keyword>
<reference evidence="7 8" key="1">
    <citation type="submission" date="2018-10" db="EMBL/GenBank/DDBJ databases">
        <title>Aeromicrobium sp. 9W16Y-2 whole genome shotgun sequence.</title>
        <authorList>
            <person name="Li F."/>
        </authorList>
    </citation>
    <scope>NUCLEOTIDE SEQUENCE [LARGE SCALE GENOMIC DNA]</scope>
    <source>
        <strain evidence="7 8">9W16Y-2</strain>
    </source>
</reference>
<evidence type="ECO:0000313" key="8">
    <source>
        <dbReference type="Proteomes" id="UP000282515"/>
    </source>
</evidence>
<evidence type="ECO:0000256" key="4">
    <source>
        <dbReference type="ARBA" id="ARBA00023163"/>
    </source>
</evidence>
<dbReference type="PRINTS" id="PR00040">
    <property type="entry name" value="HTHMERR"/>
</dbReference>
<comment type="caution">
    <text evidence="7">The sequence shown here is derived from an EMBL/GenBank/DDBJ whole genome shotgun (WGS) entry which is preliminary data.</text>
</comment>
<evidence type="ECO:0000256" key="2">
    <source>
        <dbReference type="ARBA" id="ARBA00023015"/>
    </source>
</evidence>
<dbReference type="SUPFAM" id="SSF46955">
    <property type="entry name" value="Putative DNA-binding domain"/>
    <property type="match status" value="1"/>
</dbReference>
<gene>
    <name evidence="7" type="ORF">D9V41_14445</name>
</gene>
<evidence type="ECO:0000259" key="6">
    <source>
        <dbReference type="PROSITE" id="PS50937"/>
    </source>
</evidence>
<feature type="domain" description="HTH merR-type" evidence="6">
    <location>
        <begin position="1"/>
        <end position="68"/>
    </location>
</feature>
<evidence type="ECO:0000256" key="3">
    <source>
        <dbReference type="ARBA" id="ARBA00023125"/>
    </source>
</evidence>
<dbReference type="PROSITE" id="PS50937">
    <property type="entry name" value="HTH_MERR_2"/>
    <property type="match status" value="1"/>
</dbReference>
<dbReference type="GO" id="GO:0003700">
    <property type="term" value="F:DNA-binding transcription factor activity"/>
    <property type="evidence" value="ECO:0007669"/>
    <property type="project" value="InterPro"/>
</dbReference>
<keyword evidence="1" id="KW-0678">Repressor</keyword>
<dbReference type="PANTHER" id="PTHR30204">
    <property type="entry name" value="REDOX-CYCLING DRUG-SENSING TRANSCRIPTIONAL ACTIVATOR SOXR"/>
    <property type="match status" value="1"/>
</dbReference>
<proteinExistence type="predicted"/>
<dbReference type="Proteomes" id="UP000282515">
    <property type="component" value="Unassembled WGS sequence"/>
</dbReference>
<feature type="coiled-coil region" evidence="5">
    <location>
        <begin position="85"/>
        <end position="112"/>
    </location>
</feature>
<dbReference type="InterPro" id="IPR000551">
    <property type="entry name" value="MerR-type_HTH_dom"/>
</dbReference>
<sequence length="127" mass="14041">MRIGELASHIGSTPRALRHYEQQGLLAPTRERNGYRVYDEVAVVRAANIKALLAAGLTTADVSEYLEEGCLDRPLTDSPRCAEELATAQNRIEHLDDLLARLQETRERLAHHHASLASQVDESDLAG</sequence>